<keyword evidence="3" id="KW-1185">Reference proteome</keyword>
<name>A0ABQ5U0D2_9PROT</name>
<accession>A0ABQ5U0D2</accession>
<protein>
    <recommendedName>
        <fullName evidence="4">CopC domain-containing protein</fullName>
    </recommendedName>
</protein>
<feature type="transmembrane region" description="Helical" evidence="1">
    <location>
        <begin position="157"/>
        <end position="176"/>
    </location>
</feature>
<evidence type="ECO:0000313" key="3">
    <source>
        <dbReference type="Proteomes" id="UP001161409"/>
    </source>
</evidence>
<evidence type="ECO:0000313" key="2">
    <source>
        <dbReference type="EMBL" id="GLQ05572.1"/>
    </source>
</evidence>
<keyword evidence="1" id="KW-1133">Transmembrane helix</keyword>
<gene>
    <name evidence="2" type="ORF">GCM10007924_07930</name>
</gene>
<sequence>MRKVGVLVLLLVSVGMAGLAFHQYETSGREVVRFPIAGAGEGAAPPVMLSRAQSPVRVILSVRYRVDLVADQNEAYGYQVSVKGPAGRTVLSGDGRNVVSREDRGSGFVTDRQNHVIGTFPVETEGAYLAEWSLSPRSGQVLEARLMVRENVAPISISKLTVAAICFVLAGLMLFAGRKRA</sequence>
<proteinExistence type="predicted"/>
<reference evidence="2" key="1">
    <citation type="journal article" date="2014" name="Int. J. Syst. Evol. Microbiol.">
        <title>Complete genome of a new Firmicutes species belonging to the dominant human colonic microbiota ('Ruminococcus bicirculans') reveals two chromosomes and a selective capacity to utilize plant glucans.</title>
        <authorList>
            <consortium name="NISC Comparative Sequencing Program"/>
            <person name="Wegmann U."/>
            <person name="Louis P."/>
            <person name="Goesmann A."/>
            <person name="Henrissat B."/>
            <person name="Duncan S.H."/>
            <person name="Flint H.J."/>
        </authorList>
    </citation>
    <scope>NUCLEOTIDE SEQUENCE</scope>
    <source>
        <strain evidence="2">NBRC 103408</strain>
    </source>
</reference>
<organism evidence="2 3">
    <name type="scientific">Sneathiella chinensis</name>
    <dbReference type="NCBI Taxonomy" id="349750"/>
    <lineage>
        <taxon>Bacteria</taxon>
        <taxon>Pseudomonadati</taxon>
        <taxon>Pseudomonadota</taxon>
        <taxon>Alphaproteobacteria</taxon>
        <taxon>Sneathiellales</taxon>
        <taxon>Sneathiellaceae</taxon>
        <taxon>Sneathiella</taxon>
    </lineage>
</organism>
<evidence type="ECO:0008006" key="4">
    <source>
        <dbReference type="Google" id="ProtNLM"/>
    </source>
</evidence>
<dbReference type="EMBL" id="BSNF01000001">
    <property type="protein sequence ID" value="GLQ05572.1"/>
    <property type="molecule type" value="Genomic_DNA"/>
</dbReference>
<evidence type="ECO:0000256" key="1">
    <source>
        <dbReference type="SAM" id="Phobius"/>
    </source>
</evidence>
<comment type="caution">
    <text evidence="2">The sequence shown here is derived from an EMBL/GenBank/DDBJ whole genome shotgun (WGS) entry which is preliminary data.</text>
</comment>
<keyword evidence="1" id="KW-0812">Transmembrane</keyword>
<keyword evidence="1" id="KW-0472">Membrane</keyword>
<dbReference type="RefSeq" id="WP_169559560.1">
    <property type="nucleotide sequence ID" value="NZ_BSNF01000001.1"/>
</dbReference>
<reference evidence="2" key="2">
    <citation type="submission" date="2023-01" db="EMBL/GenBank/DDBJ databases">
        <title>Draft genome sequence of Sneathiella chinensis strain NBRC 103408.</title>
        <authorList>
            <person name="Sun Q."/>
            <person name="Mori K."/>
        </authorList>
    </citation>
    <scope>NUCLEOTIDE SEQUENCE</scope>
    <source>
        <strain evidence="2">NBRC 103408</strain>
    </source>
</reference>
<dbReference type="Proteomes" id="UP001161409">
    <property type="component" value="Unassembled WGS sequence"/>
</dbReference>